<accession>A0A6A4VG02</accession>
<dbReference type="InterPro" id="IPR016187">
    <property type="entry name" value="CTDL_fold"/>
</dbReference>
<comment type="caution">
    <text evidence="2">The sequence shown here is derived from an EMBL/GenBank/DDBJ whole genome shotgun (WGS) entry which is preliminary data.</text>
</comment>
<keyword evidence="3" id="KW-1185">Reference proteome</keyword>
<evidence type="ECO:0000313" key="3">
    <source>
        <dbReference type="Proteomes" id="UP000440578"/>
    </source>
</evidence>
<dbReference type="Gene3D" id="3.10.100.10">
    <property type="entry name" value="Mannose-Binding Protein A, subunit A"/>
    <property type="match status" value="1"/>
</dbReference>
<dbReference type="Proteomes" id="UP000440578">
    <property type="component" value="Unassembled WGS sequence"/>
</dbReference>
<gene>
    <name evidence="2" type="ORF">FJT64_009891</name>
</gene>
<evidence type="ECO:0000256" key="1">
    <source>
        <dbReference type="SAM" id="SignalP"/>
    </source>
</evidence>
<evidence type="ECO:0008006" key="4">
    <source>
        <dbReference type="Google" id="ProtNLM"/>
    </source>
</evidence>
<protein>
    <recommendedName>
        <fullName evidence="4">C-type lectin domain-containing protein</fullName>
    </recommendedName>
</protein>
<feature type="signal peptide" evidence="1">
    <location>
        <begin position="1"/>
        <end position="19"/>
    </location>
</feature>
<proteinExistence type="predicted"/>
<feature type="chain" id="PRO_5025493119" description="C-type lectin domain-containing protein" evidence="1">
    <location>
        <begin position="20"/>
        <end position="204"/>
    </location>
</feature>
<dbReference type="InterPro" id="IPR016186">
    <property type="entry name" value="C-type_lectin-like/link_sf"/>
</dbReference>
<keyword evidence="1" id="KW-0732">Signal</keyword>
<evidence type="ECO:0000313" key="2">
    <source>
        <dbReference type="EMBL" id="KAF0292079.1"/>
    </source>
</evidence>
<dbReference type="EMBL" id="VIIS01001840">
    <property type="protein sequence ID" value="KAF0292079.1"/>
    <property type="molecule type" value="Genomic_DNA"/>
</dbReference>
<dbReference type="AlphaFoldDB" id="A0A6A4VG02"/>
<sequence length="204" mass="21811">MSQVRFSLLAAALCGLVAGQRSAHVAPTLEERAALRRGPCEVGWTLSEERCFRLSPVAAAWDEARQLCSQQRPSARLAYAVTPSDQLLVQALWREAVRTQPAVRRQEAALWIDPAAGLERTSAALRDGYGALGSSQVAVPVPEAVSDESAVIVDAGGESAVPPEPLCPSLTADVTAARETGHTCDQKLLYVCELDTVDLNMMDV</sequence>
<name>A0A6A4VG02_AMPAM</name>
<reference evidence="2 3" key="1">
    <citation type="submission" date="2019-07" db="EMBL/GenBank/DDBJ databases">
        <title>Draft genome assembly of a fouling barnacle, Amphibalanus amphitrite (Darwin, 1854): The first reference genome for Thecostraca.</title>
        <authorList>
            <person name="Kim W."/>
        </authorList>
    </citation>
    <scope>NUCLEOTIDE SEQUENCE [LARGE SCALE GENOMIC DNA]</scope>
    <source>
        <strain evidence="2">SNU_AA5</strain>
        <tissue evidence="2">Soma without cirri and trophi</tissue>
    </source>
</reference>
<dbReference type="SUPFAM" id="SSF56436">
    <property type="entry name" value="C-type lectin-like"/>
    <property type="match status" value="1"/>
</dbReference>
<organism evidence="2 3">
    <name type="scientific">Amphibalanus amphitrite</name>
    <name type="common">Striped barnacle</name>
    <name type="synonym">Balanus amphitrite</name>
    <dbReference type="NCBI Taxonomy" id="1232801"/>
    <lineage>
        <taxon>Eukaryota</taxon>
        <taxon>Metazoa</taxon>
        <taxon>Ecdysozoa</taxon>
        <taxon>Arthropoda</taxon>
        <taxon>Crustacea</taxon>
        <taxon>Multicrustacea</taxon>
        <taxon>Cirripedia</taxon>
        <taxon>Thoracica</taxon>
        <taxon>Thoracicalcarea</taxon>
        <taxon>Balanomorpha</taxon>
        <taxon>Balanoidea</taxon>
        <taxon>Balanidae</taxon>
        <taxon>Amphibalaninae</taxon>
        <taxon>Amphibalanus</taxon>
    </lineage>
</organism>